<organism evidence="1 2">
    <name type="scientific">Notothenia coriiceps</name>
    <name type="common">black rockcod</name>
    <dbReference type="NCBI Taxonomy" id="8208"/>
    <lineage>
        <taxon>Eukaryota</taxon>
        <taxon>Metazoa</taxon>
        <taxon>Chordata</taxon>
        <taxon>Craniata</taxon>
        <taxon>Vertebrata</taxon>
        <taxon>Euteleostomi</taxon>
        <taxon>Actinopterygii</taxon>
        <taxon>Neopterygii</taxon>
        <taxon>Teleostei</taxon>
        <taxon>Neoteleostei</taxon>
        <taxon>Acanthomorphata</taxon>
        <taxon>Eupercaria</taxon>
        <taxon>Perciformes</taxon>
        <taxon>Notothenioidei</taxon>
        <taxon>Nototheniidae</taxon>
        <taxon>Notothenia</taxon>
    </lineage>
</organism>
<dbReference type="GO" id="GO:0070129">
    <property type="term" value="P:regulation of mitochondrial translation"/>
    <property type="evidence" value="ECO:0007669"/>
    <property type="project" value="TreeGrafter"/>
</dbReference>
<reference evidence="2" key="1">
    <citation type="submission" date="2025-08" db="UniProtKB">
        <authorList>
            <consortium name="RefSeq"/>
        </authorList>
    </citation>
    <scope>IDENTIFICATION</scope>
    <source>
        <tissue evidence="2">Muscle</tissue>
    </source>
</reference>
<gene>
    <name evidence="2" type="primary">LOC104963296</name>
</gene>
<dbReference type="AlphaFoldDB" id="A0A6I9PPP1"/>
<name>A0A6I9PPP1_9TELE</name>
<dbReference type="InterPro" id="IPR033490">
    <property type="entry name" value="LRP130"/>
</dbReference>
<dbReference type="KEGG" id="ncc:104963296"/>
<dbReference type="PANTHER" id="PTHR46669:SF1">
    <property type="entry name" value="LEUCINE-RICH PPR MOTIF-CONTAINING PROTEIN, MITOCHONDRIAL"/>
    <property type="match status" value="1"/>
</dbReference>
<proteinExistence type="predicted"/>
<dbReference type="GO" id="GO:0005634">
    <property type="term" value="C:nucleus"/>
    <property type="evidence" value="ECO:0007669"/>
    <property type="project" value="TreeGrafter"/>
</dbReference>
<dbReference type="OrthoDB" id="185373at2759"/>
<dbReference type="GeneID" id="104963296"/>
<protein>
    <submittedName>
        <fullName evidence="2">Leucine-rich PPR motif-containing protein, mitochondrial-like</fullName>
    </submittedName>
</protein>
<keyword evidence="1" id="KW-1185">Reference proteome</keyword>
<dbReference type="PANTHER" id="PTHR46669">
    <property type="entry name" value="LEUCINE-RICH PPR MOTIF-CONTAINING PROTEIN, MITOCHONDRIAL"/>
    <property type="match status" value="1"/>
</dbReference>
<dbReference type="GO" id="GO:0005739">
    <property type="term" value="C:mitochondrion"/>
    <property type="evidence" value="ECO:0007669"/>
    <property type="project" value="TreeGrafter"/>
</dbReference>
<sequence length="133" mass="14537">MAALLRSAPLLKCSPLGLLQISCTKRTGPPLRLLFSGPLGARGTGVCSRHISPVSGNASSRVWPYTAGCVRNYAVATEQKDEPGIPVRFDQAEQFDWALAKLDSSVRRTGRITKTQLTHIFQEICKKGRQAEQ</sequence>
<dbReference type="Proteomes" id="UP000504611">
    <property type="component" value="Unplaced"/>
</dbReference>
<dbReference type="GO" id="GO:0003730">
    <property type="term" value="F:mRNA 3'-UTR binding"/>
    <property type="evidence" value="ECO:0007669"/>
    <property type="project" value="TreeGrafter"/>
</dbReference>
<evidence type="ECO:0000313" key="2">
    <source>
        <dbReference type="RefSeq" id="XP_010790167.1"/>
    </source>
</evidence>
<dbReference type="RefSeq" id="XP_010790167.1">
    <property type="nucleotide sequence ID" value="XM_010791865.1"/>
</dbReference>
<evidence type="ECO:0000313" key="1">
    <source>
        <dbReference type="Proteomes" id="UP000504611"/>
    </source>
</evidence>
<accession>A0A6I9PPP1</accession>